<accession>A0A9Q5HYL3</accession>
<dbReference type="Gene3D" id="3.80.10.10">
    <property type="entry name" value="Ribonuclease Inhibitor"/>
    <property type="match status" value="1"/>
</dbReference>
<evidence type="ECO:0000313" key="1">
    <source>
        <dbReference type="EMBL" id="OCB88274.1"/>
    </source>
</evidence>
<name>A0A9Q5HYL3_SANBA</name>
<dbReference type="InterPro" id="IPR032675">
    <property type="entry name" value="LRR_dom_sf"/>
</dbReference>
<dbReference type="Proteomes" id="UP000757232">
    <property type="component" value="Unassembled WGS sequence"/>
</dbReference>
<gene>
    <name evidence="1" type="ORF">A7U60_g4575</name>
</gene>
<organism evidence="1 2">
    <name type="scientific">Sanghuangporus baumii</name>
    <name type="common">Phellinus baumii</name>
    <dbReference type="NCBI Taxonomy" id="108892"/>
    <lineage>
        <taxon>Eukaryota</taxon>
        <taxon>Fungi</taxon>
        <taxon>Dikarya</taxon>
        <taxon>Basidiomycota</taxon>
        <taxon>Agaricomycotina</taxon>
        <taxon>Agaricomycetes</taxon>
        <taxon>Hymenochaetales</taxon>
        <taxon>Hymenochaetaceae</taxon>
        <taxon>Sanghuangporus</taxon>
    </lineage>
</organism>
<comment type="caution">
    <text evidence="1">The sequence shown here is derived from an EMBL/GenBank/DDBJ whole genome shotgun (WGS) entry which is preliminary data.</text>
</comment>
<dbReference type="AlphaFoldDB" id="A0A9Q5HYL3"/>
<protein>
    <submittedName>
        <fullName evidence="1">Uncharacterized protein</fullName>
    </submittedName>
</protein>
<proteinExistence type="predicted"/>
<keyword evidence="2" id="KW-1185">Reference proteome</keyword>
<dbReference type="EMBL" id="LNZH02000181">
    <property type="protein sequence ID" value="OCB88274.1"/>
    <property type="molecule type" value="Genomic_DNA"/>
</dbReference>
<reference evidence="1" key="1">
    <citation type="submission" date="2016-06" db="EMBL/GenBank/DDBJ databases">
        <title>Draft Genome sequence of the fungus Inonotus baumii.</title>
        <authorList>
            <person name="Zhu H."/>
            <person name="Lin W."/>
        </authorList>
    </citation>
    <scope>NUCLEOTIDE SEQUENCE</scope>
    <source>
        <strain evidence="1">821</strain>
    </source>
</reference>
<evidence type="ECO:0000313" key="2">
    <source>
        <dbReference type="Proteomes" id="UP000757232"/>
    </source>
</evidence>
<sequence>MRVTDFPPELLREIIRLSVGAPTSYSSVENGASCFLIMSSEPYQAAHDSGRSPKSSGRSSPHFSDKLAVALVCREFWIISNEFLYTVVSLSKASQAVNLAHGLTHHATRWNPAPGSWVRELEIKSYFELDESTTNSLKCILDHCTRLSALRISGSFLDRRHPSEITHILSAVPPGLVHFEFDAISIFSRRDRELAHSENGLYDALSRLAPSLRNLKLLASRYLYLFSGRSNVLVGLTRLELCFSSPDLQMMSNACGDPSVGSWPLESLTHLSLSYVPVNRDDTPMNFLLSLPPPSSMLFPISRRVTFPLDNLLAAAPNLRELEYQSFSLHSATLWRQCSSISLRQIVVRADGISYSELHRNRMFDSLREQVHPLASKVAFPSLQGISVVSTRRCISTEIIARSLGFLKVSGIDVQPKVVEGASDIDEWFF</sequence>
<dbReference type="OrthoDB" id="3256525at2759"/>